<dbReference type="Proteomes" id="UP000256485">
    <property type="component" value="Unassembled WGS sequence"/>
</dbReference>
<dbReference type="InterPro" id="IPR000587">
    <property type="entry name" value="Creatinase_N"/>
</dbReference>
<dbReference type="PANTHER" id="PTHR46112:SF8">
    <property type="entry name" value="CYTOPLASMIC PEPTIDASE PEPQ-RELATED"/>
    <property type="match status" value="1"/>
</dbReference>
<dbReference type="CDD" id="cd01092">
    <property type="entry name" value="APP-like"/>
    <property type="match status" value="1"/>
</dbReference>
<evidence type="ECO:0000259" key="5">
    <source>
        <dbReference type="Pfam" id="PF01321"/>
    </source>
</evidence>
<dbReference type="Pfam" id="PF00557">
    <property type="entry name" value="Peptidase_M24"/>
    <property type="match status" value="1"/>
</dbReference>
<dbReference type="InterPro" id="IPR000994">
    <property type="entry name" value="Pept_M24"/>
</dbReference>
<comment type="similarity">
    <text evidence="3">Belongs to the peptidase M24B family.</text>
</comment>
<evidence type="ECO:0000256" key="2">
    <source>
        <dbReference type="ARBA" id="ARBA00022801"/>
    </source>
</evidence>
<dbReference type="Pfam" id="PF01321">
    <property type="entry name" value="Creatinase_N"/>
    <property type="match status" value="1"/>
</dbReference>
<dbReference type="SUPFAM" id="SSF53092">
    <property type="entry name" value="Creatinase/prolidase N-terminal domain"/>
    <property type="match status" value="1"/>
</dbReference>
<sequence length="361" mass="39038">MPEIHVTRRDRLRALLAARDVPAALISRLVNVRYLSGFSGSNAALLVTAEGDAVLATDGRYADQASAECPDVERLIDRRLLSVLVRRARERGIRRLGVETHALTVDALAAIRSDHPDLETPSLNRAVEGLRVEKDDTELDLIRTACAMSCRALEGLLGGRLLGRTEREIARDLEARMYAEGAEGIAFPTIVAAGEHAAIPHHQPTERPVAAGDFLTIDFGARHAGYHADCTRTFVVGAPPAEWQREIYDIVREAQRAGREALAPGVELRDVDAAARTVIANSGFAERFPHGLGHGVGLEIHEDPFFGPTSDGKLGDRAPVTVEPGIYLSGRGGVRIEDTLIVRDGGVELLTPTTKELLVVD</sequence>
<evidence type="ECO:0000256" key="1">
    <source>
        <dbReference type="ARBA" id="ARBA00022723"/>
    </source>
</evidence>
<organism evidence="6 7">
    <name type="scientific">Thermasporomyces composti</name>
    <dbReference type="NCBI Taxonomy" id="696763"/>
    <lineage>
        <taxon>Bacteria</taxon>
        <taxon>Bacillati</taxon>
        <taxon>Actinomycetota</taxon>
        <taxon>Actinomycetes</taxon>
        <taxon>Propionibacteriales</taxon>
        <taxon>Nocardioidaceae</taxon>
        <taxon>Thermasporomyces</taxon>
    </lineage>
</organism>
<dbReference type="AlphaFoldDB" id="A0A3D9V922"/>
<dbReference type="EMBL" id="QTUC01000001">
    <property type="protein sequence ID" value="REF38262.1"/>
    <property type="molecule type" value="Genomic_DNA"/>
</dbReference>
<accession>A0A3D9V922</accession>
<proteinExistence type="inferred from homology"/>
<feature type="domain" description="Creatinase N-terminal" evidence="5">
    <location>
        <begin position="8"/>
        <end position="131"/>
    </location>
</feature>
<dbReference type="Gene3D" id="3.40.350.10">
    <property type="entry name" value="Creatinase/prolidase N-terminal domain"/>
    <property type="match status" value="1"/>
</dbReference>
<dbReference type="Gene3D" id="3.90.230.10">
    <property type="entry name" value="Creatinase/methionine aminopeptidase superfamily"/>
    <property type="match status" value="1"/>
</dbReference>
<feature type="domain" description="Peptidase M24" evidence="4">
    <location>
        <begin position="141"/>
        <end position="343"/>
    </location>
</feature>
<evidence type="ECO:0000256" key="3">
    <source>
        <dbReference type="RuleBase" id="RU000590"/>
    </source>
</evidence>
<evidence type="ECO:0000259" key="4">
    <source>
        <dbReference type="Pfam" id="PF00557"/>
    </source>
</evidence>
<keyword evidence="6" id="KW-0645">Protease</keyword>
<dbReference type="PROSITE" id="PS00491">
    <property type="entry name" value="PROLINE_PEPTIDASE"/>
    <property type="match status" value="1"/>
</dbReference>
<keyword evidence="6" id="KW-0031">Aminopeptidase</keyword>
<dbReference type="InterPro" id="IPR036005">
    <property type="entry name" value="Creatinase/aminopeptidase-like"/>
</dbReference>
<dbReference type="RefSeq" id="WP_115851585.1">
    <property type="nucleotide sequence ID" value="NZ_QTUC01000001.1"/>
</dbReference>
<keyword evidence="1 3" id="KW-0479">Metal-binding</keyword>
<dbReference type="InterPro" id="IPR050659">
    <property type="entry name" value="Peptidase_M24B"/>
</dbReference>
<name>A0A3D9V922_THECX</name>
<evidence type="ECO:0000313" key="7">
    <source>
        <dbReference type="Proteomes" id="UP000256485"/>
    </source>
</evidence>
<dbReference type="PANTHER" id="PTHR46112">
    <property type="entry name" value="AMINOPEPTIDASE"/>
    <property type="match status" value="1"/>
</dbReference>
<dbReference type="GO" id="GO:0046872">
    <property type="term" value="F:metal ion binding"/>
    <property type="evidence" value="ECO:0007669"/>
    <property type="project" value="UniProtKB-KW"/>
</dbReference>
<gene>
    <name evidence="6" type="ORF">DFJ64_3737</name>
</gene>
<dbReference type="GO" id="GO:0004177">
    <property type="term" value="F:aminopeptidase activity"/>
    <property type="evidence" value="ECO:0007669"/>
    <property type="project" value="UniProtKB-KW"/>
</dbReference>
<evidence type="ECO:0000313" key="6">
    <source>
        <dbReference type="EMBL" id="REF38262.1"/>
    </source>
</evidence>
<keyword evidence="2" id="KW-0378">Hydrolase</keyword>
<protein>
    <submittedName>
        <fullName evidence="6">Xaa-Pro aminopeptidase</fullName>
    </submittedName>
</protein>
<dbReference type="SUPFAM" id="SSF55920">
    <property type="entry name" value="Creatinase/aminopeptidase"/>
    <property type="match status" value="1"/>
</dbReference>
<dbReference type="OrthoDB" id="9806388at2"/>
<dbReference type="InterPro" id="IPR029149">
    <property type="entry name" value="Creatin/AminoP/Spt16_N"/>
</dbReference>
<dbReference type="InterPro" id="IPR001131">
    <property type="entry name" value="Peptidase_M24B_aminopep-P_CS"/>
</dbReference>
<reference evidence="6 7" key="1">
    <citation type="submission" date="2018-08" db="EMBL/GenBank/DDBJ databases">
        <title>Sequencing the genomes of 1000 actinobacteria strains.</title>
        <authorList>
            <person name="Klenk H.-P."/>
        </authorList>
    </citation>
    <scope>NUCLEOTIDE SEQUENCE [LARGE SCALE GENOMIC DNA]</scope>
    <source>
        <strain evidence="6 7">DSM 22891</strain>
    </source>
</reference>
<comment type="caution">
    <text evidence="6">The sequence shown here is derived from an EMBL/GenBank/DDBJ whole genome shotgun (WGS) entry which is preliminary data.</text>
</comment>
<keyword evidence="7" id="KW-1185">Reference proteome</keyword>